<keyword evidence="7 13" id="KW-0412">Isoleucine biosynthesis</keyword>
<dbReference type="InterPro" id="IPR045865">
    <property type="entry name" value="ACT-like_dom_sf"/>
</dbReference>
<dbReference type="GO" id="GO:0030170">
    <property type="term" value="F:pyridoxal phosphate binding"/>
    <property type="evidence" value="ECO:0007669"/>
    <property type="project" value="InterPro"/>
</dbReference>
<dbReference type="InterPro" id="IPR050147">
    <property type="entry name" value="Ser/Thr_Dehydratase"/>
</dbReference>
<reference evidence="16" key="1">
    <citation type="journal article" date="2020" name="Microbiol. Resour. Announc.">
        <title>Draft Genome Sequences of Thiorhodococcus mannitoliphagus and Thiorhodococcus minor, Purple Sulfur Photosynthetic Bacteria in the Gammaproteobacterial Family Chromatiaceae.</title>
        <authorList>
            <person name="Aviles F.A."/>
            <person name="Meyer T.E."/>
            <person name="Kyndt J.A."/>
        </authorList>
    </citation>
    <scope>NUCLEOTIDE SEQUENCE [LARGE SCALE GENOMIC DNA]</scope>
    <source>
        <strain evidence="16">DSM 18266</strain>
    </source>
</reference>
<dbReference type="InterPro" id="IPR036052">
    <property type="entry name" value="TrpB-like_PALP_sf"/>
</dbReference>
<dbReference type="FunFam" id="3.40.1020.10:FF:000001">
    <property type="entry name" value="L-threonine dehydratase"/>
    <property type="match status" value="1"/>
</dbReference>
<gene>
    <name evidence="13 15" type="primary">ilvA</name>
    <name evidence="15" type="ORF">G3480_21520</name>
</gene>
<comment type="subunit">
    <text evidence="5 13">Homotetramer.</text>
</comment>
<keyword evidence="10 13" id="KW-0456">Lyase</keyword>
<dbReference type="Gene3D" id="3.40.1020.10">
    <property type="entry name" value="Biosynthetic Threonine Deaminase, Domain 3"/>
    <property type="match status" value="1"/>
</dbReference>
<dbReference type="NCBIfam" id="NF009130">
    <property type="entry name" value="PRK12483.1"/>
    <property type="match status" value="1"/>
</dbReference>
<evidence type="ECO:0000256" key="7">
    <source>
        <dbReference type="ARBA" id="ARBA00022624"/>
    </source>
</evidence>
<sequence length="513" mass="56471">MPDSYIERILKARVYDVARETPLTRAPQLSTRLGNEVFLKREDLQPVFSFKLRGAYNKLIHLGGLARERGVIAASAGNHAQGVALGASRLGIQATIVMPRTTPGIKIRSVRAYGGKVVLAGDSYDEAYAQAMQLVEERGLTFLHPFDDPDVIAGQGTIGMEILRQHPRPPYAIFVPVGGGGLIAGIAAYVKWLYPEVRIIGVEPEEAPTLHAALAAGERVTLPQVGLFADGVAVRIIGEETFRIARARVDDVVLVTTDEICAAIKDIFDDTRGIAEPAGALAVAGLKRWVEKTGTRGAHLIAIESGANINFDRLRHVAERAELGEHREALLAVEIPERPGSFLAFCKTLGKRQITEFNYRYSDAQRAQVFVGIELSKGSEERAELIARLISKDFKVLDMTDNETAKQHIRFMVGGHALGIEQETLVRFEFPERPGALLGFLTALGKRWNISLFHYRNHGAAYGRVLMGAQIPPEDQEDFHRSLDELGYPYWEESDNPAYQVFAGVGRAEQDEA</sequence>
<dbReference type="NCBIfam" id="NF006674">
    <property type="entry name" value="PRK09224.1"/>
    <property type="match status" value="1"/>
</dbReference>
<dbReference type="PROSITE" id="PS00165">
    <property type="entry name" value="DEHYDRATASE_SER_THR"/>
    <property type="match status" value="1"/>
</dbReference>
<dbReference type="InterPro" id="IPR038110">
    <property type="entry name" value="TD_ACT-like_sf"/>
</dbReference>
<dbReference type="AlphaFoldDB" id="A0A6P1DXD6"/>
<dbReference type="GO" id="GO:0006567">
    <property type="term" value="P:L-threonine catabolic process"/>
    <property type="evidence" value="ECO:0007669"/>
    <property type="project" value="TreeGrafter"/>
</dbReference>
<dbReference type="Pfam" id="PF00291">
    <property type="entry name" value="PALP"/>
    <property type="match status" value="1"/>
</dbReference>
<protein>
    <recommendedName>
        <fullName evidence="13">L-threonine dehydratase</fullName>
        <ecNumber evidence="13">4.3.1.19</ecNumber>
    </recommendedName>
    <alternativeName>
        <fullName evidence="13">Threonine deaminase</fullName>
    </alternativeName>
</protein>
<dbReference type="GO" id="GO:0004794">
    <property type="term" value="F:threonine deaminase activity"/>
    <property type="evidence" value="ECO:0007669"/>
    <property type="project" value="UniProtKB-UniRule"/>
</dbReference>
<dbReference type="SUPFAM" id="SSF55021">
    <property type="entry name" value="ACT-like"/>
    <property type="match status" value="2"/>
</dbReference>
<keyword evidence="9 13" id="KW-0663">Pyridoxal phosphate</keyword>
<comment type="caution">
    <text evidence="15">The sequence shown here is derived from an EMBL/GenBank/DDBJ whole genome shotgun (WGS) entry which is preliminary data.</text>
</comment>
<evidence type="ECO:0000256" key="12">
    <source>
        <dbReference type="ARBA" id="ARBA00025527"/>
    </source>
</evidence>
<reference evidence="15 16" key="2">
    <citation type="submission" date="2020-02" db="EMBL/GenBank/DDBJ databases">
        <title>Genome sequences of Thiorhodococcus mannitoliphagus and Thiorhodococcus minor, purple sulfur photosynthetic bacteria in the gammaproteobacterial family, Chromatiaceae.</title>
        <authorList>
            <person name="Aviles F.A."/>
            <person name="Meyer T.E."/>
            <person name="Kyndt J.A."/>
        </authorList>
    </citation>
    <scope>NUCLEOTIDE SEQUENCE [LARGE SCALE GENOMIC DNA]</scope>
    <source>
        <strain evidence="15 16">DSM 18266</strain>
    </source>
</reference>
<evidence type="ECO:0000256" key="5">
    <source>
        <dbReference type="ARBA" id="ARBA00011881"/>
    </source>
</evidence>
<name>A0A6P1DXD6_9GAMM</name>
<evidence type="ECO:0000256" key="6">
    <source>
        <dbReference type="ARBA" id="ARBA00022605"/>
    </source>
</evidence>
<comment type="similarity">
    <text evidence="4 13">Belongs to the serine/threonine dehydratase family.</text>
</comment>
<dbReference type="InterPro" id="IPR001721">
    <property type="entry name" value="TD_ACT-like"/>
</dbReference>
<dbReference type="PANTHER" id="PTHR48078:SF11">
    <property type="entry name" value="THREONINE DEHYDRATASE, MITOCHONDRIAL"/>
    <property type="match status" value="1"/>
</dbReference>
<proteinExistence type="inferred from homology"/>
<dbReference type="Pfam" id="PF00585">
    <property type="entry name" value="Thr_dehydrat_C"/>
    <property type="match status" value="2"/>
</dbReference>
<evidence type="ECO:0000256" key="3">
    <source>
        <dbReference type="ARBA" id="ARBA00004810"/>
    </source>
</evidence>
<dbReference type="GO" id="GO:0006565">
    <property type="term" value="P:L-serine catabolic process"/>
    <property type="evidence" value="ECO:0007669"/>
    <property type="project" value="TreeGrafter"/>
</dbReference>
<comment type="function">
    <text evidence="12 13">Catalyzes the anaerobic formation of alpha-ketobutyrate and ammonia from threonine in a two-step reaction. The first step involved a dehydration of threonine and a production of enamine intermediates (aminocrotonate), which tautomerizes to its imine form (iminobutyrate). Both intermediates are unstable and short-lived. The second step is the nonenzymatic hydrolysis of the enamine/imine intermediates to form 2-ketobutyrate and free ammonia. In the low water environment of the cell, the second step is accelerated by RidA.</text>
</comment>
<dbReference type="InterPro" id="IPR001926">
    <property type="entry name" value="TrpB-like_PALP"/>
</dbReference>
<dbReference type="InterPro" id="IPR000634">
    <property type="entry name" value="Ser/Thr_deHydtase_PyrdxlP-BS"/>
</dbReference>
<evidence type="ECO:0000256" key="2">
    <source>
        <dbReference type="ARBA" id="ARBA00001933"/>
    </source>
</evidence>
<evidence type="ECO:0000256" key="4">
    <source>
        <dbReference type="ARBA" id="ARBA00010869"/>
    </source>
</evidence>
<dbReference type="Gene3D" id="3.40.50.1100">
    <property type="match status" value="2"/>
</dbReference>
<accession>A0A6P1DXD6</accession>
<dbReference type="CDD" id="cd04906">
    <property type="entry name" value="ACT_ThrD-I_1"/>
    <property type="match status" value="1"/>
</dbReference>
<dbReference type="EMBL" id="JAAIJR010000130">
    <property type="protein sequence ID" value="NEX22848.1"/>
    <property type="molecule type" value="Genomic_DNA"/>
</dbReference>
<comment type="pathway">
    <text evidence="3 13">Amino-acid biosynthesis; L-isoleucine biosynthesis; 2-oxobutanoate from L-threonine: step 1/1.</text>
</comment>
<evidence type="ECO:0000256" key="11">
    <source>
        <dbReference type="ARBA" id="ARBA00023304"/>
    </source>
</evidence>
<keyword evidence="6 13" id="KW-0028">Amino-acid biosynthesis</keyword>
<dbReference type="PROSITE" id="PS51672">
    <property type="entry name" value="ACT_LIKE"/>
    <property type="match status" value="2"/>
</dbReference>
<evidence type="ECO:0000313" key="16">
    <source>
        <dbReference type="Proteomes" id="UP000471640"/>
    </source>
</evidence>
<evidence type="ECO:0000256" key="9">
    <source>
        <dbReference type="ARBA" id="ARBA00022898"/>
    </source>
</evidence>
<dbReference type="CDD" id="cd04907">
    <property type="entry name" value="ACT_ThrD-I_2"/>
    <property type="match status" value="1"/>
</dbReference>
<comment type="cofactor">
    <cofactor evidence="2 13">
        <name>pyridoxal 5'-phosphate</name>
        <dbReference type="ChEBI" id="CHEBI:597326"/>
    </cofactor>
</comment>
<evidence type="ECO:0000256" key="13">
    <source>
        <dbReference type="RuleBase" id="RU362012"/>
    </source>
</evidence>
<feature type="domain" description="ACT-like" evidence="14">
    <location>
        <begin position="424"/>
        <end position="495"/>
    </location>
</feature>
<dbReference type="GO" id="GO:0009097">
    <property type="term" value="P:isoleucine biosynthetic process"/>
    <property type="evidence" value="ECO:0007669"/>
    <property type="project" value="UniProtKB-UniRule"/>
</dbReference>
<dbReference type="FunFam" id="3.40.50.1100:FF:000008">
    <property type="entry name" value="L-threonine dehydratase"/>
    <property type="match status" value="1"/>
</dbReference>
<keyword evidence="11 13" id="KW-0100">Branched-chain amino acid biosynthesis</keyword>
<organism evidence="15 16">
    <name type="scientific">Thiorhodococcus mannitoliphagus</name>
    <dbReference type="NCBI Taxonomy" id="329406"/>
    <lineage>
        <taxon>Bacteria</taxon>
        <taxon>Pseudomonadati</taxon>
        <taxon>Pseudomonadota</taxon>
        <taxon>Gammaproteobacteria</taxon>
        <taxon>Chromatiales</taxon>
        <taxon>Chromatiaceae</taxon>
        <taxon>Thiorhodococcus</taxon>
    </lineage>
</organism>
<dbReference type="EC" id="4.3.1.19" evidence="13"/>
<keyword evidence="16" id="KW-1185">Reference proteome</keyword>
<feature type="domain" description="ACT-like" evidence="14">
    <location>
        <begin position="329"/>
        <end position="401"/>
    </location>
</feature>
<dbReference type="InterPro" id="IPR005787">
    <property type="entry name" value="Thr_deHydtase_biosynth"/>
</dbReference>
<comment type="catalytic activity">
    <reaction evidence="1 13">
        <text>L-threonine = 2-oxobutanoate + NH4(+)</text>
        <dbReference type="Rhea" id="RHEA:22108"/>
        <dbReference type="ChEBI" id="CHEBI:16763"/>
        <dbReference type="ChEBI" id="CHEBI:28938"/>
        <dbReference type="ChEBI" id="CHEBI:57926"/>
        <dbReference type="EC" id="4.3.1.19"/>
    </reaction>
</comment>
<dbReference type="UniPathway" id="UPA00047">
    <property type="reaction ID" value="UER00054"/>
</dbReference>
<evidence type="ECO:0000256" key="8">
    <source>
        <dbReference type="ARBA" id="ARBA00022737"/>
    </source>
</evidence>
<dbReference type="SUPFAM" id="SSF53686">
    <property type="entry name" value="Tryptophan synthase beta subunit-like PLP-dependent enzymes"/>
    <property type="match status" value="1"/>
</dbReference>
<evidence type="ECO:0000259" key="14">
    <source>
        <dbReference type="PROSITE" id="PS51672"/>
    </source>
</evidence>
<evidence type="ECO:0000313" key="15">
    <source>
        <dbReference type="EMBL" id="NEX22848.1"/>
    </source>
</evidence>
<dbReference type="Proteomes" id="UP000471640">
    <property type="component" value="Unassembled WGS sequence"/>
</dbReference>
<dbReference type="NCBIfam" id="TIGR01124">
    <property type="entry name" value="ilvA_2Cterm"/>
    <property type="match status" value="1"/>
</dbReference>
<dbReference type="CDD" id="cd01562">
    <property type="entry name" value="Thr-dehyd"/>
    <property type="match status" value="1"/>
</dbReference>
<evidence type="ECO:0000256" key="1">
    <source>
        <dbReference type="ARBA" id="ARBA00001274"/>
    </source>
</evidence>
<dbReference type="GO" id="GO:0003941">
    <property type="term" value="F:L-serine ammonia-lyase activity"/>
    <property type="evidence" value="ECO:0007669"/>
    <property type="project" value="TreeGrafter"/>
</dbReference>
<evidence type="ECO:0000256" key="10">
    <source>
        <dbReference type="ARBA" id="ARBA00023239"/>
    </source>
</evidence>
<dbReference type="RefSeq" id="WP_164655940.1">
    <property type="nucleotide sequence ID" value="NZ_JAAIJR010000130.1"/>
</dbReference>
<keyword evidence="8" id="KW-0677">Repeat</keyword>
<dbReference type="PANTHER" id="PTHR48078">
    <property type="entry name" value="THREONINE DEHYDRATASE, MITOCHONDRIAL-RELATED"/>
    <property type="match status" value="1"/>
</dbReference>